<dbReference type="PANTHER" id="PTHR24015:SF548">
    <property type="entry name" value="OS08G0340900 PROTEIN"/>
    <property type="match status" value="1"/>
</dbReference>
<name>A0AAU9MX04_9ASTR</name>
<accession>A0AAU9MX04</accession>
<evidence type="ECO:0000313" key="3">
    <source>
        <dbReference type="Proteomes" id="UP001157418"/>
    </source>
</evidence>
<dbReference type="PANTHER" id="PTHR24015">
    <property type="entry name" value="OS07G0578800 PROTEIN-RELATED"/>
    <property type="match status" value="1"/>
</dbReference>
<dbReference type="EMBL" id="CAKMRJ010002223">
    <property type="protein sequence ID" value="CAH1426480.1"/>
    <property type="molecule type" value="Genomic_DNA"/>
</dbReference>
<dbReference type="GO" id="GO:0003723">
    <property type="term" value="F:RNA binding"/>
    <property type="evidence" value="ECO:0007669"/>
    <property type="project" value="InterPro"/>
</dbReference>
<dbReference type="Proteomes" id="UP001157418">
    <property type="component" value="Unassembled WGS sequence"/>
</dbReference>
<protein>
    <recommendedName>
        <fullName evidence="4">Pentatricopeptide repeat-containing protein</fullName>
    </recommendedName>
</protein>
<evidence type="ECO:0000313" key="2">
    <source>
        <dbReference type="EMBL" id="CAH1426480.1"/>
    </source>
</evidence>
<reference evidence="2 3" key="1">
    <citation type="submission" date="2022-01" db="EMBL/GenBank/DDBJ databases">
        <authorList>
            <person name="Xiong W."/>
            <person name="Schranz E."/>
        </authorList>
    </citation>
    <scope>NUCLEOTIDE SEQUENCE [LARGE SCALE GENOMIC DNA]</scope>
</reference>
<organism evidence="2 3">
    <name type="scientific">Lactuca virosa</name>
    <dbReference type="NCBI Taxonomy" id="75947"/>
    <lineage>
        <taxon>Eukaryota</taxon>
        <taxon>Viridiplantae</taxon>
        <taxon>Streptophyta</taxon>
        <taxon>Embryophyta</taxon>
        <taxon>Tracheophyta</taxon>
        <taxon>Spermatophyta</taxon>
        <taxon>Magnoliopsida</taxon>
        <taxon>eudicotyledons</taxon>
        <taxon>Gunneridae</taxon>
        <taxon>Pentapetalae</taxon>
        <taxon>asterids</taxon>
        <taxon>campanulids</taxon>
        <taxon>Asterales</taxon>
        <taxon>Asteraceae</taxon>
        <taxon>Cichorioideae</taxon>
        <taxon>Cichorieae</taxon>
        <taxon>Lactucinae</taxon>
        <taxon>Lactuca</taxon>
    </lineage>
</organism>
<keyword evidence="1" id="KW-0677">Repeat</keyword>
<dbReference type="Gene3D" id="1.25.40.10">
    <property type="entry name" value="Tetratricopeptide repeat domain"/>
    <property type="match status" value="1"/>
</dbReference>
<evidence type="ECO:0000256" key="1">
    <source>
        <dbReference type="ARBA" id="ARBA00022737"/>
    </source>
</evidence>
<keyword evidence="3" id="KW-1185">Reference proteome</keyword>
<proteinExistence type="predicted"/>
<dbReference type="InterPro" id="IPR046960">
    <property type="entry name" value="PPR_At4g14850-like_plant"/>
</dbReference>
<evidence type="ECO:0008006" key="4">
    <source>
        <dbReference type="Google" id="ProtNLM"/>
    </source>
</evidence>
<dbReference type="GO" id="GO:0009451">
    <property type="term" value="P:RNA modification"/>
    <property type="evidence" value="ECO:0007669"/>
    <property type="project" value="InterPro"/>
</dbReference>
<dbReference type="InterPro" id="IPR011990">
    <property type="entry name" value="TPR-like_helical_dom_sf"/>
</dbReference>
<sequence length="179" mass="19754">MYSKAGQIDRAIVIFEKLINPDIVSWNTLLSGINNSNDALSFACRMNHIGVTFDAVTYTSALTHCADCEEFLFGIQLHSLVLKTGMQSEGFIANAEKVFDEMPMKDLVSWNAMLSGYSQEGSYGEQAFTGRLEADEGLMRRIPSRVGNGIGIPVLQRMGSGMRCKTPISRICFLKISRA</sequence>
<comment type="caution">
    <text evidence="2">The sequence shown here is derived from an EMBL/GenBank/DDBJ whole genome shotgun (WGS) entry which is preliminary data.</text>
</comment>
<dbReference type="Pfam" id="PF01535">
    <property type="entry name" value="PPR"/>
    <property type="match status" value="1"/>
</dbReference>
<gene>
    <name evidence="2" type="ORF">LVIROSA_LOCUS13555</name>
</gene>
<dbReference type="AlphaFoldDB" id="A0AAU9MX04"/>
<dbReference type="InterPro" id="IPR002885">
    <property type="entry name" value="PPR_rpt"/>
</dbReference>